<dbReference type="InterPro" id="IPR013762">
    <property type="entry name" value="Integrase-like_cat_sf"/>
</dbReference>
<dbReference type="CDD" id="cd01189">
    <property type="entry name" value="INT_ICEBs1_C_like"/>
    <property type="match status" value="1"/>
</dbReference>
<keyword evidence="7" id="KW-1185">Reference proteome</keyword>
<gene>
    <name evidence="6" type="ORF">SAMN04488012_12015</name>
</gene>
<dbReference type="InterPro" id="IPR010998">
    <property type="entry name" value="Integrase_recombinase_N"/>
</dbReference>
<evidence type="ECO:0000259" key="5">
    <source>
        <dbReference type="PROSITE" id="PS51898"/>
    </source>
</evidence>
<dbReference type="Pfam" id="PF00589">
    <property type="entry name" value="Phage_integrase"/>
    <property type="match status" value="1"/>
</dbReference>
<feature type="domain" description="Tyr recombinase" evidence="5">
    <location>
        <begin position="182"/>
        <end position="390"/>
    </location>
</feature>
<evidence type="ECO:0000313" key="6">
    <source>
        <dbReference type="EMBL" id="SHJ78511.1"/>
    </source>
</evidence>
<dbReference type="GO" id="GO:0015074">
    <property type="term" value="P:DNA integration"/>
    <property type="evidence" value="ECO:0007669"/>
    <property type="project" value="UniProtKB-KW"/>
</dbReference>
<dbReference type="PROSITE" id="PS51898">
    <property type="entry name" value="TYR_RECOMBINASE"/>
    <property type="match status" value="1"/>
</dbReference>
<dbReference type="Gene3D" id="1.10.443.10">
    <property type="entry name" value="Intergrase catalytic core"/>
    <property type="match status" value="1"/>
</dbReference>
<dbReference type="InterPro" id="IPR050090">
    <property type="entry name" value="Tyrosine_recombinase_XerCD"/>
</dbReference>
<evidence type="ECO:0000256" key="1">
    <source>
        <dbReference type="ARBA" id="ARBA00008857"/>
    </source>
</evidence>
<dbReference type="Proteomes" id="UP000184040">
    <property type="component" value="Unassembled WGS sequence"/>
</dbReference>
<proteinExistence type="inferred from homology"/>
<dbReference type="AlphaFoldDB" id="A0A1M6M4X4"/>
<sequence length="394" mass="44977">MAHYIKKEVPSKKGKTRIVWISRWKQDGKQREKSHQRKDDARRHSIAMQAQHEEKALTKVEEEALRDVDFWTVGTEFIDSLENPPAGKDPREPITIRGYNSLLIHHLIKELHGHPNDVTLADLERLRDRMFEDGQSFDRVRKALGLAKQILKYSIRQGLRVAAVPPVELEKPESVKRKEVEKADEVYSLDQLHTILRAADSLAEDRHKGTRRAWTVYRPMVYLLVHAGLRIGEARAFPRSAFDLTKGKVLVRQAASEDGTIKHPKTIGGRRDMPMHPDLPPVIEPLLSSHNHDLVFASSEGTARSLGNLYRGLWKPLMKRCEQLAQTGEERLVEVPSWGFHAIRHAYASRLIAGGANLKQLSRWMGHSDPAFTLRVYGHLMEDGHEEVMSKMAI</sequence>
<dbReference type="GO" id="GO:0006310">
    <property type="term" value="P:DNA recombination"/>
    <property type="evidence" value="ECO:0007669"/>
    <property type="project" value="UniProtKB-KW"/>
</dbReference>
<comment type="similarity">
    <text evidence="1">Belongs to the 'phage' integrase family.</text>
</comment>
<dbReference type="GO" id="GO:0003677">
    <property type="term" value="F:DNA binding"/>
    <property type="evidence" value="ECO:0007669"/>
    <property type="project" value="UniProtKB-KW"/>
</dbReference>
<organism evidence="6 7">
    <name type="scientific">Palleronia salina</name>
    <dbReference type="NCBI Taxonomy" id="313368"/>
    <lineage>
        <taxon>Bacteria</taxon>
        <taxon>Pseudomonadati</taxon>
        <taxon>Pseudomonadota</taxon>
        <taxon>Alphaproteobacteria</taxon>
        <taxon>Rhodobacterales</taxon>
        <taxon>Roseobacteraceae</taxon>
        <taxon>Palleronia</taxon>
    </lineage>
</organism>
<dbReference type="PANTHER" id="PTHR30349">
    <property type="entry name" value="PHAGE INTEGRASE-RELATED"/>
    <property type="match status" value="1"/>
</dbReference>
<keyword evidence="2" id="KW-0229">DNA integration</keyword>
<accession>A0A1M6M4X4</accession>
<dbReference type="Gene3D" id="1.10.150.130">
    <property type="match status" value="1"/>
</dbReference>
<dbReference type="EMBL" id="FQZA01000020">
    <property type="protein sequence ID" value="SHJ78511.1"/>
    <property type="molecule type" value="Genomic_DNA"/>
</dbReference>
<name>A0A1M6M4X4_9RHOB</name>
<evidence type="ECO:0000256" key="3">
    <source>
        <dbReference type="ARBA" id="ARBA00023125"/>
    </source>
</evidence>
<evidence type="ECO:0000256" key="4">
    <source>
        <dbReference type="ARBA" id="ARBA00023172"/>
    </source>
</evidence>
<keyword evidence="4" id="KW-0233">DNA recombination</keyword>
<evidence type="ECO:0000256" key="2">
    <source>
        <dbReference type="ARBA" id="ARBA00022908"/>
    </source>
</evidence>
<protein>
    <submittedName>
        <fullName evidence="6">Site-specific recombinase XerD</fullName>
    </submittedName>
</protein>
<reference evidence="6 7" key="1">
    <citation type="submission" date="2016-11" db="EMBL/GenBank/DDBJ databases">
        <authorList>
            <person name="Jaros S."/>
            <person name="Januszkiewicz K."/>
            <person name="Wedrychowicz H."/>
        </authorList>
    </citation>
    <scope>NUCLEOTIDE SEQUENCE [LARGE SCALE GENOMIC DNA]</scope>
    <source>
        <strain evidence="6 7">DSM 26892</strain>
    </source>
</reference>
<dbReference type="InterPro" id="IPR011010">
    <property type="entry name" value="DNA_brk_join_enz"/>
</dbReference>
<dbReference type="PANTHER" id="PTHR30349:SF41">
    <property type="entry name" value="INTEGRASE_RECOMBINASE PROTEIN MJ0367-RELATED"/>
    <property type="match status" value="1"/>
</dbReference>
<dbReference type="RefSeq" id="WP_139250915.1">
    <property type="nucleotide sequence ID" value="NZ_FQZA01000020.1"/>
</dbReference>
<dbReference type="SUPFAM" id="SSF56349">
    <property type="entry name" value="DNA breaking-rejoining enzymes"/>
    <property type="match status" value="1"/>
</dbReference>
<keyword evidence="3" id="KW-0238">DNA-binding</keyword>
<dbReference type="STRING" id="313368.SAMN04488012_12015"/>
<dbReference type="InterPro" id="IPR002104">
    <property type="entry name" value="Integrase_catalytic"/>
</dbReference>
<evidence type="ECO:0000313" key="7">
    <source>
        <dbReference type="Proteomes" id="UP000184040"/>
    </source>
</evidence>